<feature type="domain" description="CCHC-type" evidence="3">
    <location>
        <begin position="255"/>
        <end position="270"/>
    </location>
</feature>
<dbReference type="GO" id="GO:0003676">
    <property type="term" value="F:nucleic acid binding"/>
    <property type="evidence" value="ECO:0007669"/>
    <property type="project" value="InterPro"/>
</dbReference>
<evidence type="ECO:0000313" key="5">
    <source>
        <dbReference type="Proteomes" id="UP001141552"/>
    </source>
</evidence>
<evidence type="ECO:0000256" key="2">
    <source>
        <dbReference type="SAM" id="MobiDB-lite"/>
    </source>
</evidence>
<proteinExistence type="predicted"/>
<sequence length="666" mass="72793">MSATYPAASGLRQPVPMATAPSLDVSMTPAEVVPSPPPSFKDKLVADQNLPAGGDGFVEQEGDIVATQTPEGPVIKISDRYRAMLHKRWENTLIVKLWGRSIGFKSLCNKLSNLWNLKAGVRVVDLEHNFYFVRFHNRQDYLHALTNGPWIVFGHYLTVEPWKPQFNPAQHKITSVVAWVQIPSLSCEYYDRRLLEVVCNGIWRMVRIDHNTEDAIRGRYARVALEIDISKPLQSQVFVDDRWFHISYENIPDICFTCGLVGHSMASCPSTLNVSPSSSSSPAGSTVLITSPTTTAPPRCQPRGEWMVAAPRQRRSPRSAATHQKRDQGPNKESSSIKGGNTSTNSGSRFDVLLEYVPVERPEVSAKNQARQPPKETNPVLSTPLLSVSQAPGSVHAPHISAASITDKSTLSTTMPAAPRSSPNRQTTKETQTPILPSAPEMSITNHTKVNPSLYTAVRPSPSETTMPAFSLAPSNSPTEPTKRSKPVNTELTSKPRLNTSTTDLVAHTKPASFPHLTLDFPTAMHAHVPPPIALSKLQITDSTHGKAQRRVKKLNSPMPYSRLMHQDSSRLSHDNPTVIPSTAVPSQCTFSALLEKITTNHGNTKPMDVSFDTRGLSHSVIREAAPIVDTSHSVLGHGALAMYGTTQDNPEGLQEAAADMDSVSS</sequence>
<evidence type="ECO:0000256" key="1">
    <source>
        <dbReference type="PROSITE-ProRule" id="PRU00047"/>
    </source>
</evidence>
<organism evidence="4 5">
    <name type="scientific">Turnera subulata</name>
    <dbReference type="NCBI Taxonomy" id="218843"/>
    <lineage>
        <taxon>Eukaryota</taxon>
        <taxon>Viridiplantae</taxon>
        <taxon>Streptophyta</taxon>
        <taxon>Embryophyta</taxon>
        <taxon>Tracheophyta</taxon>
        <taxon>Spermatophyta</taxon>
        <taxon>Magnoliopsida</taxon>
        <taxon>eudicotyledons</taxon>
        <taxon>Gunneridae</taxon>
        <taxon>Pentapetalae</taxon>
        <taxon>rosids</taxon>
        <taxon>fabids</taxon>
        <taxon>Malpighiales</taxon>
        <taxon>Passifloraceae</taxon>
        <taxon>Turnera</taxon>
    </lineage>
</organism>
<dbReference type="PROSITE" id="PS50158">
    <property type="entry name" value="ZF_CCHC"/>
    <property type="match status" value="1"/>
</dbReference>
<keyword evidence="1" id="KW-0862">Zinc</keyword>
<gene>
    <name evidence="4" type="ORF">Tsubulata_014295</name>
</gene>
<accession>A0A9Q0F1R9</accession>
<feature type="compositionally biased region" description="Low complexity" evidence="2">
    <location>
        <begin position="271"/>
        <end position="285"/>
    </location>
</feature>
<evidence type="ECO:0000313" key="4">
    <source>
        <dbReference type="EMBL" id="KAJ4822367.1"/>
    </source>
</evidence>
<dbReference type="InterPro" id="IPR001878">
    <property type="entry name" value="Znf_CCHC"/>
</dbReference>
<feature type="compositionally biased region" description="Polar residues" evidence="2">
    <location>
        <begin position="331"/>
        <end position="348"/>
    </location>
</feature>
<dbReference type="OrthoDB" id="1720039at2759"/>
<feature type="compositionally biased region" description="Polar residues" evidence="2">
    <location>
        <begin position="462"/>
        <end position="480"/>
    </location>
</feature>
<dbReference type="PANTHER" id="PTHR31286:SF99">
    <property type="entry name" value="DUF4283 DOMAIN-CONTAINING PROTEIN"/>
    <property type="match status" value="1"/>
</dbReference>
<feature type="region of interest" description="Disordered" evidence="2">
    <location>
        <begin position="363"/>
        <end position="382"/>
    </location>
</feature>
<feature type="compositionally biased region" description="Polar residues" evidence="2">
    <location>
        <begin position="287"/>
        <end position="296"/>
    </location>
</feature>
<feature type="region of interest" description="Disordered" evidence="2">
    <location>
        <begin position="402"/>
        <end position="496"/>
    </location>
</feature>
<dbReference type="EMBL" id="JAKUCV010007687">
    <property type="protein sequence ID" value="KAJ4822367.1"/>
    <property type="molecule type" value="Genomic_DNA"/>
</dbReference>
<comment type="caution">
    <text evidence="4">The sequence shown here is derived from an EMBL/GenBank/DDBJ whole genome shotgun (WGS) entry which is preliminary data.</text>
</comment>
<protein>
    <recommendedName>
        <fullName evidence="3">CCHC-type domain-containing protein</fullName>
    </recommendedName>
</protein>
<keyword evidence="1" id="KW-0479">Metal-binding</keyword>
<dbReference type="GO" id="GO:0008270">
    <property type="term" value="F:zinc ion binding"/>
    <property type="evidence" value="ECO:0007669"/>
    <property type="project" value="UniProtKB-KW"/>
</dbReference>
<dbReference type="Proteomes" id="UP001141552">
    <property type="component" value="Unassembled WGS sequence"/>
</dbReference>
<keyword evidence="1" id="KW-0863">Zinc-finger</keyword>
<feature type="compositionally biased region" description="Polar residues" evidence="2">
    <location>
        <begin position="487"/>
        <end position="496"/>
    </location>
</feature>
<feature type="region of interest" description="Disordered" evidence="2">
    <location>
        <begin position="271"/>
        <end position="349"/>
    </location>
</feature>
<dbReference type="InterPro" id="IPR025558">
    <property type="entry name" value="DUF4283"/>
</dbReference>
<name>A0A9Q0F1R9_9ROSI</name>
<dbReference type="Pfam" id="PF14111">
    <property type="entry name" value="DUF4283"/>
    <property type="match status" value="1"/>
</dbReference>
<dbReference type="AlphaFoldDB" id="A0A9Q0F1R9"/>
<evidence type="ECO:0000259" key="3">
    <source>
        <dbReference type="PROSITE" id="PS50158"/>
    </source>
</evidence>
<feature type="compositionally biased region" description="Polar residues" evidence="2">
    <location>
        <begin position="403"/>
        <end position="435"/>
    </location>
</feature>
<dbReference type="InterPro" id="IPR040256">
    <property type="entry name" value="At4g02000-like"/>
</dbReference>
<reference evidence="4" key="1">
    <citation type="submission" date="2022-02" db="EMBL/GenBank/DDBJ databases">
        <authorList>
            <person name="Henning P.M."/>
            <person name="McCubbin A.G."/>
            <person name="Shore J.S."/>
        </authorList>
    </citation>
    <scope>NUCLEOTIDE SEQUENCE</scope>
    <source>
        <strain evidence="4">F60SS</strain>
        <tissue evidence="4">Leaves</tissue>
    </source>
</reference>
<keyword evidence="5" id="KW-1185">Reference proteome</keyword>
<dbReference type="PANTHER" id="PTHR31286">
    <property type="entry name" value="GLYCINE-RICH CELL WALL STRUCTURAL PROTEIN 1.8-LIKE"/>
    <property type="match status" value="1"/>
</dbReference>
<reference evidence="4" key="2">
    <citation type="journal article" date="2023" name="Plants (Basel)">
        <title>Annotation of the Turnera subulata (Passifloraceae) Draft Genome Reveals the S-Locus Evolved after the Divergence of Turneroideae from Passifloroideae in a Stepwise Manner.</title>
        <authorList>
            <person name="Henning P.M."/>
            <person name="Roalson E.H."/>
            <person name="Mir W."/>
            <person name="McCubbin A.G."/>
            <person name="Shore J.S."/>
        </authorList>
    </citation>
    <scope>NUCLEOTIDE SEQUENCE</scope>
    <source>
        <strain evidence="4">F60SS</strain>
    </source>
</reference>
<dbReference type="Pfam" id="PF14392">
    <property type="entry name" value="zf-CCHC_4"/>
    <property type="match status" value="1"/>
</dbReference>
<dbReference type="InterPro" id="IPR025836">
    <property type="entry name" value="Zn_knuckle_CX2CX4HX4C"/>
</dbReference>
<feature type="compositionally biased region" description="Polar residues" evidence="2">
    <location>
        <begin position="443"/>
        <end position="454"/>
    </location>
</feature>